<dbReference type="EMBL" id="JAOQKC010000005">
    <property type="protein sequence ID" value="MCU6696376.1"/>
    <property type="molecule type" value="Genomic_DNA"/>
</dbReference>
<keyword evidence="5" id="KW-0067">ATP-binding</keyword>
<keyword evidence="8" id="KW-1185">Reference proteome</keyword>
<gene>
    <name evidence="7" type="ORF">OCV63_05625</name>
</gene>
<evidence type="ECO:0000259" key="6">
    <source>
        <dbReference type="Pfam" id="PF00294"/>
    </source>
</evidence>
<dbReference type="InterPro" id="IPR011611">
    <property type="entry name" value="PfkB_dom"/>
</dbReference>
<dbReference type="CDD" id="cd01166">
    <property type="entry name" value="KdgK"/>
    <property type="match status" value="1"/>
</dbReference>
<keyword evidence="3" id="KW-0547">Nucleotide-binding</keyword>
<accession>A0ABT2RVN5</accession>
<name>A0ABT2RVN5_9FIRM</name>
<comment type="caution">
    <text evidence="7">The sequence shown here is derived from an EMBL/GenBank/DDBJ whole genome shotgun (WGS) entry which is preliminary data.</text>
</comment>
<evidence type="ECO:0000256" key="5">
    <source>
        <dbReference type="ARBA" id="ARBA00022840"/>
    </source>
</evidence>
<reference evidence="7 8" key="1">
    <citation type="journal article" date="2021" name="ISME Commun">
        <title>Automated analysis of genomic sequences facilitates high-throughput and comprehensive description of bacteria.</title>
        <authorList>
            <person name="Hitch T.C.A."/>
        </authorList>
    </citation>
    <scope>NUCLEOTIDE SEQUENCE [LARGE SCALE GENOMIC DNA]</scope>
    <source>
        <strain evidence="7 8">Sanger_04</strain>
    </source>
</reference>
<feature type="domain" description="Carbohydrate kinase PfkB" evidence="6">
    <location>
        <begin position="43"/>
        <end position="297"/>
    </location>
</feature>
<organism evidence="7 8">
    <name type="scientific">Laedolimicola ammoniilytica</name>
    <dbReference type="NCBI Taxonomy" id="2981771"/>
    <lineage>
        <taxon>Bacteria</taxon>
        <taxon>Bacillati</taxon>
        <taxon>Bacillota</taxon>
        <taxon>Clostridia</taxon>
        <taxon>Lachnospirales</taxon>
        <taxon>Lachnospiraceae</taxon>
        <taxon>Laedolimicola</taxon>
    </lineage>
</organism>
<dbReference type="PANTHER" id="PTHR43085:SF1">
    <property type="entry name" value="PSEUDOURIDINE KINASE-RELATED"/>
    <property type="match status" value="1"/>
</dbReference>
<dbReference type="Gene3D" id="3.40.1190.20">
    <property type="match status" value="1"/>
</dbReference>
<comment type="similarity">
    <text evidence="1">Belongs to the carbohydrate kinase PfkB family.</text>
</comment>
<dbReference type="PANTHER" id="PTHR43085">
    <property type="entry name" value="HEXOKINASE FAMILY MEMBER"/>
    <property type="match status" value="1"/>
</dbReference>
<evidence type="ECO:0000256" key="3">
    <source>
        <dbReference type="ARBA" id="ARBA00022741"/>
    </source>
</evidence>
<sequence length="314" mass="33922">MAEIVTMGELLCEIMRPTENVELYETGYFRGPFPSGAPGIFISTAARLGCSAGIIAGVGRDDFGKNILDRLKKDGVDVSRVLESDKGSAGVAFVTYYSDGERKFIFHVDGTPAVEPKAPADLKGLEDTKYFHIMGCSLMSSLAFGKEIVKAMNMFAEQGTKISFDPNIRMEMLHDPTAMDLVQEVFRNSSIFMPGVSELKQFTGKDNIEDAVKAAFENEKLELLVLKNGSKGSQIYSREGLVETMGVYKVEQEDATGAGDSFDAAFICGLAQGRSLKEAAQMGAAAGALNAAAFGPMEGKISPETVREMIENNR</sequence>
<dbReference type="InterPro" id="IPR029056">
    <property type="entry name" value="Ribokinase-like"/>
</dbReference>
<keyword evidence="2" id="KW-0808">Transferase</keyword>
<protein>
    <submittedName>
        <fullName evidence="7">Sugar kinase</fullName>
    </submittedName>
</protein>
<proteinExistence type="inferred from homology"/>
<evidence type="ECO:0000256" key="1">
    <source>
        <dbReference type="ARBA" id="ARBA00010688"/>
    </source>
</evidence>
<dbReference type="Proteomes" id="UP001652461">
    <property type="component" value="Unassembled WGS sequence"/>
</dbReference>
<dbReference type="InterPro" id="IPR050306">
    <property type="entry name" value="PfkB_Carbo_kinase"/>
</dbReference>
<evidence type="ECO:0000256" key="4">
    <source>
        <dbReference type="ARBA" id="ARBA00022777"/>
    </source>
</evidence>
<keyword evidence="4 7" id="KW-0418">Kinase</keyword>
<dbReference type="RefSeq" id="WP_158362593.1">
    <property type="nucleotide sequence ID" value="NZ_JAOQKC010000005.1"/>
</dbReference>
<evidence type="ECO:0000313" key="7">
    <source>
        <dbReference type="EMBL" id="MCU6696376.1"/>
    </source>
</evidence>
<evidence type="ECO:0000313" key="8">
    <source>
        <dbReference type="Proteomes" id="UP001652461"/>
    </source>
</evidence>
<dbReference type="SUPFAM" id="SSF53613">
    <property type="entry name" value="Ribokinase-like"/>
    <property type="match status" value="1"/>
</dbReference>
<evidence type="ECO:0000256" key="2">
    <source>
        <dbReference type="ARBA" id="ARBA00022679"/>
    </source>
</evidence>
<dbReference type="GO" id="GO:0016301">
    <property type="term" value="F:kinase activity"/>
    <property type="evidence" value="ECO:0007669"/>
    <property type="project" value="UniProtKB-KW"/>
</dbReference>
<dbReference type="Pfam" id="PF00294">
    <property type="entry name" value="PfkB"/>
    <property type="match status" value="1"/>
</dbReference>